<keyword evidence="12" id="KW-1185">Reference proteome</keyword>
<evidence type="ECO:0000256" key="6">
    <source>
        <dbReference type="ARBA" id="ARBA00022989"/>
    </source>
</evidence>
<comment type="subunit">
    <text evidence="9">Part of a complex composed of FtsB, FtsL and FtsQ.</text>
</comment>
<dbReference type="PANTHER" id="PTHR35851:SF1">
    <property type="entry name" value="CELL DIVISION PROTEIN FTSQ"/>
    <property type="match status" value="1"/>
</dbReference>
<keyword evidence="2 9" id="KW-1003">Cell membrane</keyword>
<accession>A0ABU2ZLK2</accession>
<organism evidence="11 12">
    <name type="scientific">Glaciecola petra</name>
    <dbReference type="NCBI Taxonomy" id="3075602"/>
    <lineage>
        <taxon>Bacteria</taxon>
        <taxon>Pseudomonadati</taxon>
        <taxon>Pseudomonadota</taxon>
        <taxon>Gammaproteobacteria</taxon>
        <taxon>Alteromonadales</taxon>
        <taxon>Alteromonadaceae</taxon>
        <taxon>Glaciecola</taxon>
    </lineage>
</organism>
<dbReference type="PANTHER" id="PTHR35851">
    <property type="entry name" value="CELL DIVISION PROTEIN FTSQ"/>
    <property type="match status" value="1"/>
</dbReference>
<dbReference type="PROSITE" id="PS51779">
    <property type="entry name" value="POTRA"/>
    <property type="match status" value="1"/>
</dbReference>
<comment type="similarity">
    <text evidence="9">Belongs to the FtsQ/DivIB family. FtsQ subfamily.</text>
</comment>
<keyword evidence="3 9" id="KW-0997">Cell inner membrane</keyword>
<evidence type="ECO:0000256" key="7">
    <source>
        <dbReference type="ARBA" id="ARBA00023136"/>
    </source>
</evidence>
<dbReference type="GO" id="GO:0051301">
    <property type="term" value="P:cell division"/>
    <property type="evidence" value="ECO:0007669"/>
    <property type="project" value="UniProtKB-KW"/>
</dbReference>
<evidence type="ECO:0000256" key="1">
    <source>
        <dbReference type="ARBA" id="ARBA00004370"/>
    </source>
</evidence>
<dbReference type="RefSeq" id="WP_311367013.1">
    <property type="nucleotide sequence ID" value="NZ_JAVRHX010000001.1"/>
</dbReference>
<feature type="transmembrane region" description="Helical" evidence="9">
    <location>
        <begin position="25"/>
        <end position="44"/>
    </location>
</feature>
<dbReference type="HAMAP" id="MF_00911">
    <property type="entry name" value="FtsQ_subfam"/>
    <property type="match status" value="1"/>
</dbReference>
<keyword evidence="5 9" id="KW-0812">Transmembrane</keyword>
<evidence type="ECO:0000256" key="9">
    <source>
        <dbReference type="HAMAP-Rule" id="MF_00911"/>
    </source>
</evidence>
<dbReference type="InterPro" id="IPR026579">
    <property type="entry name" value="FtsQ"/>
</dbReference>
<protein>
    <recommendedName>
        <fullName evidence="9">Cell division protein FtsQ</fullName>
    </recommendedName>
</protein>
<evidence type="ECO:0000256" key="4">
    <source>
        <dbReference type="ARBA" id="ARBA00022618"/>
    </source>
</evidence>
<keyword evidence="8 9" id="KW-0131">Cell cycle</keyword>
<comment type="function">
    <text evidence="9">Essential cell division protein. May link together the upstream cell division proteins, which are predominantly cytoplasmic, with the downstream cell division proteins, which are predominantly periplasmic. May control correct divisome assembly.</text>
</comment>
<keyword evidence="6 9" id="KW-1133">Transmembrane helix</keyword>
<evidence type="ECO:0000259" key="10">
    <source>
        <dbReference type="PROSITE" id="PS51779"/>
    </source>
</evidence>
<dbReference type="Gene3D" id="3.40.50.11690">
    <property type="entry name" value="Cell division protein FtsQ/DivIB"/>
    <property type="match status" value="1"/>
</dbReference>
<evidence type="ECO:0000256" key="5">
    <source>
        <dbReference type="ARBA" id="ARBA00022692"/>
    </source>
</evidence>
<dbReference type="Pfam" id="PF08478">
    <property type="entry name" value="POTRA_1"/>
    <property type="match status" value="1"/>
</dbReference>
<proteinExistence type="inferred from homology"/>
<keyword evidence="4 9" id="KW-0132">Cell division</keyword>
<evidence type="ECO:0000256" key="3">
    <source>
        <dbReference type="ARBA" id="ARBA00022519"/>
    </source>
</evidence>
<dbReference type="Proteomes" id="UP001253545">
    <property type="component" value="Unassembled WGS sequence"/>
</dbReference>
<comment type="subcellular location">
    <subcellularLocation>
        <location evidence="9">Cell inner membrane</location>
        <topology evidence="9">Single-pass type II membrane protein</topology>
    </subcellularLocation>
    <subcellularLocation>
        <location evidence="1">Membrane</location>
    </subcellularLocation>
    <text evidence="9">Localizes to the division septum.</text>
</comment>
<evidence type="ECO:0000313" key="11">
    <source>
        <dbReference type="EMBL" id="MDT0593502.1"/>
    </source>
</evidence>
<sequence>MDTKQLPTITEQTQEQDIPKAPLSVGLPFFIIVVCLIAYFVYLANQWLQDEQRLPVQQIVFSGELLVLDHEELTDLVLEKAQGSFFALDVNYVHKLMEEQPWVLSASIRKRWPSKLYIHIIEQKAVASWNDDFLINRYGDIFDGKTELTKDKVQVIAKIPQLFGPGGSEKTALTGYTNMQSLLNNSGQKIAQLVLSERFAWQVELESKIVLKLGRQNYINRLQRYIDLYPILMQQEKLVDYVDLRYDTGLAVGWQDSSQIPQTEQDNNNS</sequence>
<evidence type="ECO:0000313" key="12">
    <source>
        <dbReference type="Proteomes" id="UP001253545"/>
    </source>
</evidence>
<dbReference type="EMBL" id="JAVRHX010000001">
    <property type="protein sequence ID" value="MDT0593502.1"/>
    <property type="molecule type" value="Genomic_DNA"/>
</dbReference>
<evidence type="ECO:0000256" key="8">
    <source>
        <dbReference type="ARBA" id="ARBA00023306"/>
    </source>
</evidence>
<evidence type="ECO:0000256" key="2">
    <source>
        <dbReference type="ARBA" id="ARBA00022475"/>
    </source>
</evidence>
<dbReference type="InterPro" id="IPR013685">
    <property type="entry name" value="POTRA_FtsQ_type"/>
</dbReference>
<comment type="caution">
    <text evidence="11">The sequence shown here is derived from an EMBL/GenBank/DDBJ whole genome shotgun (WGS) entry which is preliminary data.</text>
</comment>
<feature type="domain" description="POTRA" evidence="10">
    <location>
        <begin position="54"/>
        <end position="123"/>
    </location>
</feature>
<dbReference type="InterPro" id="IPR034746">
    <property type="entry name" value="POTRA"/>
</dbReference>
<name>A0ABU2ZLK2_9ALTE</name>
<dbReference type="InterPro" id="IPR005548">
    <property type="entry name" value="Cell_div_FtsQ/DivIB_C"/>
</dbReference>
<dbReference type="Pfam" id="PF03799">
    <property type="entry name" value="FtsQ_DivIB_C"/>
    <property type="match status" value="1"/>
</dbReference>
<reference evidence="11 12" key="1">
    <citation type="submission" date="2023-09" db="EMBL/GenBank/DDBJ databases">
        <authorList>
            <person name="Rey-Velasco X."/>
        </authorList>
    </citation>
    <scope>NUCLEOTIDE SEQUENCE [LARGE SCALE GENOMIC DNA]</scope>
    <source>
        <strain evidence="11 12">P117</strain>
    </source>
</reference>
<keyword evidence="7 9" id="KW-0472">Membrane</keyword>
<gene>
    <name evidence="9" type="primary">ftsQ</name>
    <name evidence="11" type="ORF">RM552_01425</name>
</gene>
<dbReference type="InterPro" id="IPR045335">
    <property type="entry name" value="FtsQ_C_sf"/>
</dbReference>
<dbReference type="Gene3D" id="3.10.20.310">
    <property type="entry name" value="membrane protein fhac"/>
    <property type="match status" value="1"/>
</dbReference>